<evidence type="ECO:0000313" key="9">
    <source>
        <dbReference type="EMBL" id="KAK9916310.1"/>
    </source>
</evidence>
<comment type="catalytic activity">
    <reaction evidence="7 8">
        <text>oxaloacetate + H(+) = pyruvate + CO2</text>
        <dbReference type="Rhea" id="RHEA:15641"/>
        <dbReference type="ChEBI" id="CHEBI:15361"/>
        <dbReference type="ChEBI" id="CHEBI:15378"/>
        <dbReference type="ChEBI" id="CHEBI:16452"/>
        <dbReference type="ChEBI" id="CHEBI:16526"/>
        <dbReference type="EC" id="4.1.1.112"/>
    </reaction>
</comment>
<comment type="catalytic activity">
    <reaction evidence="1 8">
        <text>4-hydroxy-4-methyl-2-oxoglutarate = 2 pyruvate</text>
        <dbReference type="Rhea" id="RHEA:22748"/>
        <dbReference type="ChEBI" id="CHEBI:15361"/>
        <dbReference type="ChEBI" id="CHEBI:58276"/>
        <dbReference type="EC" id="4.1.3.17"/>
    </reaction>
</comment>
<comment type="function">
    <text evidence="6 8">Catalyzes the aldol cleavage of 4-hydroxy-4-methyl-2-oxoglutarate (HMG) into 2 molecules of pyruvate. Also contains a secondary oxaloacetate (OAA) decarboxylase activity due to the common pyruvate enolate transition state formed following C-C bond cleavage in the retro-aldol and decarboxylation reactions.</text>
</comment>
<dbReference type="EC" id="4.1.1.112" evidence="8"/>
<dbReference type="InterPro" id="IPR010203">
    <property type="entry name" value="RraA"/>
</dbReference>
<comment type="cofactor">
    <cofactor evidence="8">
        <name>a divalent metal cation</name>
        <dbReference type="ChEBI" id="CHEBI:60240"/>
    </cofactor>
</comment>
<evidence type="ECO:0000256" key="1">
    <source>
        <dbReference type="ARBA" id="ARBA00001342"/>
    </source>
</evidence>
<dbReference type="PANTHER" id="PTHR33254:SF4">
    <property type="entry name" value="4-HYDROXY-4-METHYL-2-OXOGLUTARATE ALDOLASE 3-RELATED"/>
    <property type="match status" value="1"/>
</dbReference>
<accession>A0ABR2YWZ9</accession>
<dbReference type="EC" id="4.1.3.17" evidence="8"/>
<dbReference type="Pfam" id="PF03737">
    <property type="entry name" value="RraA-like"/>
    <property type="match status" value="1"/>
</dbReference>
<dbReference type="PANTHER" id="PTHR33254">
    <property type="entry name" value="4-HYDROXY-4-METHYL-2-OXOGLUTARATE ALDOLASE 3-RELATED"/>
    <property type="match status" value="1"/>
</dbReference>
<comment type="subunit">
    <text evidence="3 8">Homotrimer.</text>
</comment>
<comment type="similarity">
    <text evidence="2 8">Belongs to the class II aldolase/RraA-like family.</text>
</comment>
<proteinExistence type="inferred from homology"/>
<protein>
    <recommendedName>
        <fullName evidence="8">4-hydroxy-4-methyl-2-oxoglutarate aldolase</fullName>
        <shortName evidence="8">HMG aldolase</shortName>
        <ecNumber evidence="8">4.1.1.112</ecNumber>
        <ecNumber evidence="8">4.1.3.17</ecNumber>
    </recommendedName>
    <alternativeName>
        <fullName evidence="8">Oxaloacetate decarboxylase</fullName>
    </alternativeName>
</protein>
<dbReference type="NCBIfam" id="TIGR01935">
    <property type="entry name" value="NOT-MenG"/>
    <property type="match status" value="1"/>
</dbReference>
<evidence type="ECO:0000256" key="6">
    <source>
        <dbReference type="ARBA" id="ARBA00025046"/>
    </source>
</evidence>
<organism evidence="9 10">
    <name type="scientific">Coccomyxa subellipsoidea</name>
    <dbReference type="NCBI Taxonomy" id="248742"/>
    <lineage>
        <taxon>Eukaryota</taxon>
        <taxon>Viridiplantae</taxon>
        <taxon>Chlorophyta</taxon>
        <taxon>core chlorophytes</taxon>
        <taxon>Trebouxiophyceae</taxon>
        <taxon>Trebouxiophyceae incertae sedis</taxon>
        <taxon>Coccomyxaceae</taxon>
        <taxon>Coccomyxa</taxon>
    </lineage>
</organism>
<evidence type="ECO:0000313" key="10">
    <source>
        <dbReference type="Proteomes" id="UP001491310"/>
    </source>
</evidence>
<evidence type="ECO:0000256" key="4">
    <source>
        <dbReference type="ARBA" id="ARBA00022723"/>
    </source>
</evidence>
<dbReference type="InterPro" id="IPR005493">
    <property type="entry name" value="RraA/RraA-like"/>
</dbReference>
<evidence type="ECO:0000256" key="5">
    <source>
        <dbReference type="ARBA" id="ARBA00023239"/>
    </source>
</evidence>
<dbReference type="CDD" id="cd16841">
    <property type="entry name" value="RraA_family"/>
    <property type="match status" value="1"/>
</dbReference>
<gene>
    <name evidence="9" type="ORF">WJX75_001108</name>
</gene>
<dbReference type="NCBIfam" id="NF006875">
    <property type="entry name" value="PRK09372.1"/>
    <property type="match status" value="1"/>
</dbReference>
<evidence type="ECO:0000256" key="3">
    <source>
        <dbReference type="ARBA" id="ARBA00011233"/>
    </source>
</evidence>
<reference evidence="9 10" key="1">
    <citation type="journal article" date="2024" name="Nat. Commun.">
        <title>Phylogenomics reveals the evolutionary origins of lichenization in chlorophyte algae.</title>
        <authorList>
            <person name="Puginier C."/>
            <person name="Libourel C."/>
            <person name="Otte J."/>
            <person name="Skaloud P."/>
            <person name="Haon M."/>
            <person name="Grisel S."/>
            <person name="Petersen M."/>
            <person name="Berrin J.G."/>
            <person name="Delaux P.M."/>
            <person name="Dal Grande F."/>
            <person name="Keller J."/>
        </authorList>
    </citation>
    <scope>NUCLEOTIDE SEQUENCE [LARGE SCALE GENOMIC DNA]</scope>
    <source>
        <strain evidence="9 10">SAG 216-7</strain>
    </source>
</reference>
<evidence type="ECO:0000256" key="7">
    <source>
        <dbReference type="ARBA" id="ARBA00047973"/>
    </source>
</evidence>
<dbReference type="Proteomes" id="UP001491310">
    <property type="component" value="Unassembled WGS sequence"/>
</dbReference>
<dbReference type="SUPFAM" id="SSF89562">
    <property type="entry name" value="RraA-like"/>
    <property type="match status" value="1"/>
</dbReference>
<evidence type="ECO:0000256" key="8">
    <source>
        <dbReference type="RuleBase" id="RU004338"/>
    </source>
</evidence>
<sequence length="239" mass="25590">MASNLASLTEQYHQLYQDHPQDAFTFRPNGINSGLKSNPSGLSVSIVRRLSSYVSTKPPPTPPAGARGATCDLLDATFCNLDVDKAWKAMEEMDVRVADNIFKDYGGKVRFSGKATTIQCLETNQILRNTLDEPGEGRVLIVDGQASMRCALLGDILGAKLHKNGFSGIIINGCVRDIDDLGKIPVGVKALNTCPVKPGKAPVGTKGEPVTFAGITIRTGDWVYADADGIVVSKEELVI</sequence>
<name>A0ABR2YWZ9_9CHLO</name>
<evidence type="ECO:0000256" key="2">
    <source>
        <dbReference type="ARBA" id="ARBA00008621"/>
    </source>
</evidence>
<keyword evidence="5 8" id="KW-0456">Lyase</keyword>
<dbReference type="InterPro" id="IPR036704">
    <property type="entry name" value="RraA/RraA-like_sf"/>
</dbReference>
<comment type="caution">
    <text evidence="9">The sequence shown here is derived from an EMBL/GenBank/DDBJ whole genome shotgun (WGS) entry which is preliminary data.</text>
</comment>
<keyword evidence="4 8" id="KW-0479">Metal-binding</keyword>
<keyword evidence="10" id="KW-1185">Reference proteome</keyword>
<dbReference type="EMBL" id="JALJOT010000003">
    <property type="protein sequence ID" value="KAK9916310.1"/>
    <property type="molecule type" value="Genomic_DNA"/>
</dbReference>
<dbReference type="Gene3D" id="3.50.30.40">
    <property type="entry name" value="Ribonuclease E inhibitor RraA/RraA-like"/>
    <property type="match status" value="1"/>
</dbReference>